<organism evidence="1 2">
    <name type="scientific">Haloarcula salinisoli</name>
    <dbReference type="NCBI Taxonomy" id="2487746"/>
    <lineage>
        <taxon>Archaea</taxon>
        <taxon>Methanobacteriati</taxon>
        <taxon>Methanobacteriota</taxon>
        <taxon>Stenosarchaea group</taxon>
        <taxon>Halobacteria</taxon>
        <taxon>Halobacteriales</taxon>
        <taxon>Haloarculaceae</taxon>
        <taxon>Haloarcula</taxon>
    </lineage>
</organism>
<sequence>MTVDIDALQAFCEFGPDRVYLLVAIARAKENPATDERDRPTIREVVTDAEELPQTVGQLDHAASSFDATYRLYLTVNARDALAATFDLRRRMDDWLEMRLHGNEEVAAKFKRVDSEYKSVLQSDACADDSYFIFDLDDPTQAEADRLESALTAETTVRLVRETPNGYHIVTAPFDYTAFESDVAYELKTDGLLFCSYVGDAG</sequence>
<protein>
    <submittedName>
        <fullName evidence="1">Uncharacterized protein</fullName>
    </submittedName>
</protein>
<comment type="caution">
    <text evidence="1">The sequence shown here is derived from an EMBL/GenBank/DDBJ whole genome shotgun (WGS) entry which is preliminary data.</text>
</comment>
<evidence type="ECO:0000313" key="1">
    <source>
        <dbReference type="EMBL" id="MBX0303155.1"/>
    </source>
</evidence>
<accession>A0A8J7YC18</accession>
<evidence type="ECO:0000313" key="2">
    <source>
        <dbReference type="Proteomes" id="UP000783863"/>
    </source>
</evidence>
<reference evidence="1" key="1">
    <citation type="submission" date="2021-06" db="EMBL/GenBank/DDBJ databases">
        <title>Halomicroarcula sp. F24A a new haloarchaeum isolated from saline soil.</title>
        <authorList>
            <person name="Duran-Viseras A."/>
            <person name="Sanchez-Porro C."/>
            <person name="Ventosa A."/>
        </authorList>
    </citation>
    <scope>NUCLEOTIDE SEQUENCE</scope>
    <source>
        <strain evidence="1">F24A</strain>
    </source>
</reference>
<dbReference type="EMBL" id="RKLQ01000001">
    <property type="protein sequence ID" value="MBX0303155.1"/>
    <property type="molecule type" value="Genomic_DNA"/>
</dbReference>
<name>A0A8J7YC18_9EURY</name>
<dbReference type="RefSeq" id="WP_220587373.1">
    <property type="nucleotide sequence ID" value="NZ_RKLQ01000001.1"/>
</dbReference>
<dbReference type="AlphaFoldDB" id="A0A8J7YC18"/>
<proteinExistence type="predicted"/>
<dbReference type="Proteomes" id="UP000783863">
    <property type="component" value="Unassembled WGS sequence"/>
</dbReference>
<gene>
    <name evidence="1" type="ORF">EGD98_05635</name>
</gene>
<keyword evidence="2" id="KW-1185">Reference proteome</keyword>